<feature type="chain" id="PRO_5020403958" evidence="1">
    <location>
        <begin position="30"/>
        <end position="245"/>
    </location>
</feature>
<sequence>MYLSEQKRKWLSVAVLAAAANFLALPAQAQNAATQPAQSWPQASLGAEVSAQVLQDTVKITLASELDGASQTKVADQLSKTLEGVMHDVKGDAKVKASSGNFRVWPVNNEHGKISSWHGRGEIFLESTDLAAASALAAKVSDRMPIANLAFSVSPKARAKQEQLMLTQAAQAFRERAKALTEALGFASYTIRNIELDGVAAHYQPVPHMMAMAAPKAGTATPLEAGTETVTVSMRGSIFLRSAQK</sequence>
<dbReference type="PANTHER" id="PTHR34387">
    <property type="entry name" value="SLR1258 PROTEIN"/>
    <property type="match status" value="1"/>
</dbReference>
<protein>
    <submittedName>
        <fullName evidence="2">Putative secreted protein</fullName>
    </submittedName>
</protein>
<dbReference type="InterPro" id="IPR007497">
    <property type="entry name" value="SIMPL/DUF541"/>
</dbReference>
<dbReference type="Gene3D" id="3.30.110.170">
    <property type="entry name" value="Protein of unknown function (DUF541), domain 1"/>
    <property type="match status" value="1"/>
</dbReference>
<dbReference type="Proteomes" id="UP000295525">
    <property type="component" value="Unassembled WGS sequence"/>
</dbReference>
<evidence type="ECO:0000256" key="1">
    <source>
        <dbReference type="SAM" id="SignalP"/>
    </source>
</evidence>
<dbReference type="EMBL" id="SMAJ01000025">
    <property type="protein sequence ID" value="TCT01143.1"/>
    <property type="molecule type" value="Genomic_DNA"/>
</dbReference>
<comment type="caution">
    <text evidence="2">The sequence shown here is derived from an EMBL/GenBank/DDBJ whole genome shotgun (WGS) entry which is preliminary data.</text>
</comment>
<dbReference type="Pfam" id="PF04402">
    <property type="entry name" value="SIMPL"/>
    <property type="match status" value="1"/>
</dbReference>
<keyword evidence="3" id="KW-1185">Reference proteome</keyword>
<reference evidence="2 3" key="1">
    <citation type="submission" date="2019-03" db="EMBL/GenBank/DDBJ databases">
        <title>Genomic Encyclopedia of Type Strains, Phase IV (KMG-IV): sequencing the most valuable type-strain genomes for metagenomic binning, comparative biology and taxonomic classification.</title>
        <authorList>
            <person name="Goeker M."/>
        </authorList>
    </citation>
    <scope>NUCLEOTIDE SEQUENCE [LARGE SCALE GENOMIC DNA]</scope>
    <source>
        <strain evidence="2 3">DSM 24591</strain>
    </source>
</reference>
<feature type="signal peptide" evidence="1">
    <location>
        <begin position="1"/>
        <end position="29"/>
    </location>
</feature>
<dbReference type="AlphaFoldDB" id="A0A4R3LLH9"/>
<keyword evidence="1" id="KW-0732">Signal</keyword>
<name>A0A4R3LLH9_9BURK</name>
<dbReference type="InterPro" id="IPR052022">
    <property type="entry name" value="26kDa_periplasmic_antigen"/>
</dbReference>
<proteinExistence type="predicted"/>
<accession>A0A4R3LLH9</accession>
<dbReference type="PANTHER" id="PTHR34387:SF1">
    <property type="entry name" value="PERIPLASMIC IMMUNOGENIC PROTEIN"/>
    <property type="match status" value="1"/>
</dbReference>
<dbReference type="Gene3D" id="3.30.70.2970">
    <property type="entry name" value="Protein of unknown function (DUF541), domain 2"/>
    <property type="match status" value="1"/>
</dbReference>
<evidence type="ECO:0000313" key="3">
    <source>
        <dbReference type="Proteomes" id="UP000295525"/>
    </source>
</evidence>
<gene>
    <name evidence="2" type="ORF">EDC26_12536</name>
</gene>
<dbReference type="RefSeq" id="WP_132586133.1">
    <property type="nucleotide sequence ID" value="NZ_SMAJ01000025.1"/>
</dbReference>
<evidence type="ECO:0000313" key="2">
    <source>
        <dbReference type="EMBL" id="TCT01143.1"/>
    </source>
</evidence>
<dbReference type="GO" id="GO:0006974">
    <property type="term" value="P:DNA damage response"/>
    <property type="evidence" value="ECO:0007669"/>
    <property type="project" value="TreeGrafter"/>
</dbReference>
<organism evidence="2 3">
    <name type="scientific">Paralcaligenes ureilyticus</name>
    <dbReference type="NCBI Taxonomy" id="627131"/>
    <lineage>
        <taxon>Bacteria</taxon>
        <taxon>Pseudomonadati</taxon>
        <taxon>Pseudomonadota</taxon>
        <taxon>Betaproteobacteria</taxon>
        <taxon>Burkholderiales</taxon>
        <taxon>Alcaligenaceae</taxon>
        <taxon>Paralcaligenes</taxon>
    </lineage>
</organism>
<dbReference type="OrthoDB" id="7062395at2"/>